<feature type="region of interest" description="Disordered" evidence="7">
    <location>
        <begin position="241"/>
        <end position="269"/>
    </location>
</feature>
<dbReference type="PANTHER" id="PTHR22726">
    <property type="entry name" value="METALLOENDOPEPTIDASE OMA1"/>
    <property type="match status" value="1"/>
</dbReference>
<keyword evidence="1 6" id="KW-0645">Protease</keyword>
<evidence type="ECO:0000313" key="10">
    <source>
        <dbReference type="EMBL" id="KAA2557781.1"/>
    </source>
</evidence>
<keyword evidence="4 6" id="KW-0862">Zinc</keyword>
<dbReference type="Gene3D" id="3.30.2010.10">
    <property type="entry name" value="Metalloproteases ('zincins'), catalytic domain"/>
    <property type="match status" value="1"/>
</dbReference>
<evidence type="ECO:0000313" key="11">
    <source>
        <dbReference type="Proteomes" id="UP000323119"/>
    </source>
</evidence>
<evidence type="ECO:0000256" key="4">
    <source>
        <dbReference type="ARBA" id="ARBA00022833"/>
    </source>
</evidence>
<feature type="compositionally biased region" description="Basic and acidic residues" evidence="7">
    <location>
        <begin position="247"/>
        <end position="262"/>
    </location>
</feature>
<comment type="cofactor">
    <cofactor evidence="6">
        <name>Zn(2+)</name>
        <dbReference type="ChEBI" id="CHEBI:29105"/>
    </cofactor>
    <text evidence="6">Binds 1 zinc ion per subunit.</text>
</comment>
<organism evidence="10 11">
    <name type="scientific">Alistipes onderdonkii</name>
    <dbReference type="NCBI Taxonomy" id="328813"/>
    <lineage>
        <taxon>Bacteria</taxon>
        <taxon>Pseudomonadati</taxon>
        <taxon>Bacteroidota</taxon>
        <taxon>Bacteroidia</taxon>
        <taxon>Bacteroidales</taxon>
        <taxon>Rikenellaceae</taxon>
        <taxon>Alistipes</taxon>
    </lineage>
</organism>
<dbReference type="Proteomes" id="UP000323119">
    <property type="component" value="Unassembled WGS sequence"/>
</dbReference>
<dbReference type="InterPro" id="IPR001915">
    <property type="entry name" value="Peptidase_M48"/>
</dbReference>
<reference evidence="10 11" key="1">
    <citation type="journal article" date="2019" name="Nat. Med.">
        <title>A library of human gut bacterial isolates paired with longitudinal multiomics data enables mechanistic microbiome research.</title>
        <authorList>
            <person name="Poyet M."/>
            <person name="Groussin M."/>
            <person name="Gibbons S.M."/>
            <person name="Avila-Pacheco J."/>
            <person name="Jiang X."/>
            <person name="Kearney S.M."/>
            <person name="Perrotta A.R."/>
            <person name="Berdy B."/>
            <person name="Zhao S."/>
            <person name="Lieberman T.D."/>
            <person name="Swanson P.K."/>
            <person name="Smith M."/>
            <person name="Roesemann S."/>
            <person name="Alexander J.E."/>
            <person name="Rich S.A."/>
            <person name="Livny J."/>
            <person name="Vlamakis H."/>
            <person name="Clish C."/>
            <person name="Bullock K."/>
            <person name="Deik A."/>
            <person name="Scott J."/>
            <person name="Pierce K.A."/>
            <person name="Xavier R.J."/>
            <person name="Alm E.J."/>
        </authorList>
    </citation>
    <scope>NUCLEOTIDE SEQUENCE [LARGE SCALE GENOMIC DNA]</scope>
    <source>
        <strain evidence="10 11">BIOML-A204</strain>
    </source>
</reference>
<dbReference type="GO" id="GO:0004222">
    <property type="term" value="F:metalloendopeptidase activity"/>
    <property type="evidence" value="ECO:0007669"/>
    <property type="project" value="InterPro"/>
</dbReference>
<dbReference type="GO" id="GO:0046872">
    <property type="term" value="F:metal ion binding"/>
    <property type="evidence" value="ECO:0007669"/>
    <property type="project" value="UniProtKB-KW"/>
</dbReference>
<name>A0A9P4DN31_9BACT</name>
<dbReference type="RefSeq" id="WP_055204874.1">
    <property type="nucleotide sequence ID" value="NZ_DAWDXQ010000026.1"/>
</dbReference>
<evidence type="ECO:0000256" key="8">
    <source>
        <dbReference type="SAM" id="SignalP"/>
    </source>
</evidence>
<feature type="chain" id="PRO_5040134566" evidence="8">
    <location>
        <begin position="24"/>
        <end position="269"/>
    </location>
</feature>
<evidence type="ECO:0000259" key="9">
    <source>
        <dbReference type="Pfam" id="PF01435"/>
    </source>
</evidence>
<dbReference type="InterPro" id="IPR051156">
    <property type="entry name" value="Mito/Outer_Membr_Metalloprot"/>
</dbReference>
<keyword evidence="8" id="KW-0732">Signal</keyword>
<proteinExistence type="inferred from homology"/>
<sequence length="269" mass="28882">MKKLLLLCSVLSLSVLWPGDAIAQLKIGGKKLNTAKLLDAGKDVAKAVTLSDSDIAQLSREAVAWMDANNPVADETTEYGARLKRLTEGITEVDGLPLNFKVYKVADVNAFACGDGSIRVFSALMDLMDDDELMAIIGHEIGHVVHADTKHAMKNAYLASAARNAAGAAEGSRLAKLSGSQLGELVTAFTDAQFSQKQEYEADEYGFEFSVKHGFSPYAMGNSLNKLVELSKGAKASTVQKMFSSHPDSEKRAARMKEKADAHAAAQQQ</sequence>
<evidence type="ECO:0000256" key="6">
    <source>
        <dbReference type="RuleBase" id="RU003983"/>
    </source>
</evidence>
<feature type="domain" description="Peptidase M48" evidence="9">
    <location>
        <begin position="83"/>
        <end position="258"/>
    </location>
</feature>
<evidence type="ECO:0000256" key="5">
    <source>
        <dbReference type="ARBA" id="ARBA00023049"/>
    </source>
</evidence>
<dbReference type="GO" id="GO:0016020">
    <property type="term" value="C:membrane"/>
    <property type="evidence" value="ECO:0007669"/>
    <property type="project" value="TreeGrafter"/>
</dbReference>
<keyword evidence="3 6" id="KW-0378">Hydrolase</keyword>
<evidence type="ECO:0000256" key="2">
    <source>
        <dbReference type="ARBA" id="ARBA00022723"/>
    </source>
</evidence>
<evidence type="ECO:0000256" key="1">
    <source>
        <dbReference type="ARBA" id="ARBA00022670"/>
    </source>
</evidence>
<keyword evidence="2" id="KW-0479">Metal-binding</keyword>
<dbReference type="GO" id="GO:0051603">
    <property type="term" value="P:proteolysis involved in protein catabolic process"/>
    <property type="evidence" value="ECO:0007669"/>
    <property type="project" value="TreeGrafter"/>
</dbReference>
<dbReference type="PANTHER" id="PTHR22726:SF8">
    <property type="entry name" value="METALLOPROTEASE YCAL"/>
    <property type="match status" value="1"/>
</dbReference>
<protein>
    <submittedName>
        <fullName evidence="10">M48 family metallopeptidase</fullName>
    </submittedName>
</protein>
<dbReference type="AlphaFoldDB" id="A0A9P4DN31"/>
<dbReference type="EMBL" id="VVUY01000017">
    <property type="protein sequence ID" value="KAA2557781.1"/>
    <property type="molecule type" value="Genomic_DNA"/>
</dbReference>
<gene>
    <name evidence="10" type="ORF">F2S36_13820</name>
</gene>
<dbReference type="CDD" id="cd07334">
    <property type="entry name" value="M48C_loiP_like"/>
    <property type="match status" value="1"/>
</dbReference>
<accession>A0A9P4DN31</accession>
<evidence type="ECO:0000256" key="3">
    <source>
        <dbReference type="ARBA" id="ARBA00022801"/>
    </source>
</evidence>
<comment type="similarity">
    <text evidence="6">Belongs to the peptidase M48 family.</text>
</comment>
<feature type="signal peptide" evidence="8">
    <location>
        <begin position="1"/>
        <end position="23"/>
    </location>
</feature>
<keyword evidence="5 6" id="KW-0482">Metalloprotease</keyword>
<dbReference type="Pfam" id="PF01435">
    <property type="entry name" value="Peptidase_M48"/>
    <property type="match status" value="1"/>
</dbReference>
<evidence type="ECO:0000256" key="7">
    <source>
        <dbReference type="SAM" id="MobiDB-lite"/>
    </source>
</evidence>
<comment type="caution">
    <text evidence="10">The sequence shown here is derived from an EMBL/GenBank/DDBJ whole genome shotgun (WGS) entry which is preliminary data.</text>
</comment>